<organism evidence="3">
    <name type="scientific">Naegleria gruberi</name>
    <name type="common">Amoeba</name>
    <dbReference type="NCBI Taxonomy" id="5762"/>
    <lineage>
        <taxon>Eukaryota</taxon>
        <taxon>Discoba</taxon>
        <taxon>Heterolobosea</taxon>
        <taxon>Tetramitia</taxon>
        <taxon>Eutetramitia</taxon>
        <taxon>Vahlkampfiidae</taxon>
        <taxon>Naegleria</taxon>
    </lineage>
</organism>
<dbReference type="InParanoid" id="D2VPF8"/>
<evidence type="ECO:0000313" key="2">
    <source>
        <dbReference type="EMBL" id="EFC41423.1"/>
    </source>
</evidence>
<dbReference type="RefSeq" id="XP_002674167.1">
    <property type="nucleotide sequence ID" value="XM_002674121.1"/>
</dbReference>
<accession>D2VPF8</accession>
<gene>
    <name evidence="2" type="ORF">NAEGRDRAFT_70845</name>
</gene>
<dbReference type="Proteomes" id="UP000006671">
    <property type="component" value="Unassembled WGS sequence"/>
</dbReference>
<evidence type="ECO:0000313" key="3">
    <source>
        <dbReference type="Proteomes" id="UP000006671"/>
    </source>
</evidence>
<dbReference type="AlphaFoldDB" id="D2VPF8"/>
<reference evidence="2 3" key="1">
    <citation type="journal article" date="2010" name="Cell">
        <title>The genome of Naegleria gruberi illuminates early eukaryotic versatility.</title>
        <authorList>
            <person name="Fritz-Laylin L.K."/>
            <person name="Prochnik S.E."/>
            <person name="Ginger M.L."/>
            <person name="Dacks J.B."/>
            <person name="Carpenter M.L."/>
            <person name="Field M.C."/>
            <person name="Kuo A."/>
            <person name="Paredez A."/>
            <person name="Chapman J."/>
            <person name="Pham J."/>
            <person name="Shu S."/>
            <person name="Neupane R."/>
            <person name="Cipriano M."/>
            <person name="Mancuso J."/>
            <person name="Tu H."/>
            <person name="Salamov A."/>
            <person name="Lindquist E."/>
            <person name="Shapiro H."/>
            <person name="Lucas S."/>
            <person name="Grigoriev I.V."/>
            <person name="Cande W.Z."/>
            <person name="Fulton C."/>
            <person name="Rokhsar D.S."/>
            <person name="Dawson S.C."/>
        </authorList>
    </citation>
    <scope>NUCLEOTIDE SEQUENCE [LARGE SCALE GENOMIC DNA]</scope>
    <source>
        <strain evidence="2 3">NEG-M</strain>
    </source>
</reference>
<feature type="region of interest" description="Disordered" evidence="1">
    <location>
        <begin position="109"/>
        <end position="128"/>
    </location>
</feature>
<dbReference type="GeneID" id="8850714"/>
<proteinExistence type="predicted"/>
<dbReference type="EMBL" id="GG738886">
    <property type="protein sequence ID" value="EFC41423.1"/>
    <property type="molecule type" value="Genomic_DNA"/>
</dbReference>
<feature type="compositionally biased region" description="Low complexity" evidence="1">
    <location>
        <begin position="109"/>
        <end position="122"/>
    </location>
</feature>
<name>D2VPF8_NAEGR</name>
<protein>
    <submittedName>
        <fullName evidence="2">Predicted protein</fullName>
    </submittedName>
</protein>
<sequence length="357" mass="40766">MLNRIISTAPHEHGEEHISFSKHEQQHVNNSLQNYSKLVSNSNHGHTSSHNLSNNFEHQRSIVVLPPPTTSPLTSTITTIVSSPHVKYHQQVDVSNNLNQFNKHGSCLHSSHVNAHHSNVSSPTNSHPQGIKAVAVASTSGNHNISNIVNFPITNKGVNDSKSKDNQTFIVDYMFKETAGIKKSKKIKRKYEFKRKEGTVSNEVEKPTQTKVSYVIMDDEELDACESMNELLEKHFSEGETCFNYSKDQRVSIVQIDSNVKFTRKRTVENITTDEMIRILHLTQQQACTLLGCSLSTIKRKFYSIRNELGIDKWPHNYLEYRHYSFFDDFYPMSMKFILNDKDQHAACNNENESNNS</sequence>
<dbReference type="VEuPathDB" id="AmoebaDB:NAEGRDRAFT_70845"/>
<evidence type="ECO:0000256" key="1">
    <source>
        <dbReference type="SAM" id="MobiDB-lite"/>
    </source>
</evidence>
<dbReference type="KEGG" id="ngr:NAEGRDRAFT_70845"/>
<keyword evidence="3" id="KW-1185">Reference proteome</keyword>